<keyword evidence="3" id="KW-0472">Membrane</keyword>
<comment type="similarity">
    <text evidence="1">Belongs to the bacterial secretin family.</text>
</comment>
<proteinExistence type="inferred from homology"/>
<name>A0A6L3YC50_9HYPH</name>
<evidence type="ECO:0000313" key="8">
    <source>
        <dbReference type="Proteomes" id="UP000430843"/>
    </source>
</evidence>
<dbReference type="GO" id="GO:0009306">
    <property type="term" value="P:protein secretion"/>
    <property type="evidence" value="ECO:0007669"/>
    <property type="project" value="InterPro"/>
</dbReference>
<comment type="caution">
    <text evidence="7">The sequence shown here is derived from an EMBL/GenBank/DDBJ whole genome shotgun (WGS) entry which is preliminary data.</text>
</comment>
<keyword evidence="3" id="KW-0812">Transmembrane</keyword>
<dbReference type="Proteomes" id="UP000430843">
    <property type="component" value="Unassembled WGS sequence"/>
</dbReference>
<protein>
    <submittedName>
        <fullName evidence="7">Type II and III secretion system protein family protein</fullName>
    </submittedName>
</protein>
<accession>A0A6L3YC50</accession>
<dbReference type="PROSITE" id="PS51257">
    <property type="entry name" value="PROKAR_LIPOPROTEIN"/>
    <property type="match status" value="1"/>
</dbReference>
<organism evidence="7 9">
    <name type="scientific">Brucella tritici</name>
    <dbReference type="NCBI Taxonomy" id="94626"/>
    <lineage>
        <taxon>Bacteria</taxon>
        <taxon>Pseudomonadati</taxon>
        <taxon>Pseudomonadota</taxon>
        <taxon>Alphaproteobacteria</taxon>
        <taxon>Hyphomicrobiales</taxon>
        <taxon>Brucellaceae</taxon>
        <taxon>Brucella/Ochrobactrum group</taxon>
        <taxon>Brucella</taxon>
    </lineage>
</organism>
<evidence type="ECO:0000259" key="5">
    <source>
        <dbReference type="Pfam" id="PF13629"/>
    </source>
</evidence>
<dbReference type="PANTHER" id="PTHR30332:SF17">
    <property type="entry name" value="TYPE IV PILIATION SYSTEM PROTEIN DR_0774-RELATED"/>
    <property type="match status" value="1"/>
</dbReference>
<evidence type="ECO:0000256" key="1">
    <source>
        <dbReference type="RuleBase" id="RU004003"/>
    </source>
</evidence>
<gene>
    <name evidence="6" type="ORF">F9K91_24065</name>
    <name evidence="7" type="ORF">F9L08_26680</name>
</gene>
<feature type="domain" description="Pilus formation protein N-terminal" evidence="5">
    <location>
        <begin position="50"/>
        <end position="117"/>
    </location>
</feature>
<dbReference type="EMBL" id="WBWA01000041">
    <property type="protein sequence ID" value="KAB2661846.1"/>
    <property type="molecule type" value="Genomic_DNA"/>
</dbReference>
<sequence length="448" mass="47862">MDDFALRQPCPGYVFWQACCRILAFAGALFLLLCFAANAQDALRLSGQTAIDLPVGQGRIIRFNEPVESVFMADSTIAELQVVAPDVVYVYGIKPGATNLIAMTRARKIQAATQIVVANNARAANRANQAAAPTSTTNLTFSGNQLIVDGQAGNIDDALATENVARSFSLPDQPPINNSTLGGGSQQVNIRVRFAEVARSELQSYGIDWEFGYESNGLKLGIFGNNAVPDGGGNLGAGGSTSGGFKFDVVIEALKRNGLVKILAEPNLTAVSGQPANFLAGGEIPIQVPQGQGVYTVEYKPFGVSLNFTPTVIGKNRIAMHVKPEVSEISSINASAGSDGFSYPSFVVRRVDTTVEVGSGQTFALAGLFQQNMTRNLEKVPVLGDTPILGNLFRSERFQKRETELVVLITPYIVNPVSSRNLATPVDRPARKKPQRNKNAPSMGLIIK</sequence>
<dbReference type="Proteomes" id="UP000481643">
    <property type="component" value="Unassembled WGS sequence"/>
</dbReference>
<dbReference type="GO" id="GO:0015627">
    <property type="term" value="C:type II protein secretion system complex"/>
    <property type="evidence" value="ECO:0007669"/>
    <property type="project" value="TreeGrafter"/>
</dbReference>
<feature type="region of interest" description="Disordered" evidence="2">
    <location>
        <begin position="423"/>
        <end position="448"/>
    </location>
</feature>
<dbReference type="InterPro" id="IPR001775">
    <property type="entry name" value="GspD/PilQ"/>
</dbReference>
<reference evidence="8 9" key="1">
    <citation type="submission" date="2019-09" db="EMBL/GenBank/DDBJ databases">
        <title>Taxonomic organization of the family Brucellaceae based on a phylogenomic approach.</title>
        <authorList>
            <person name="Leclercq S."/>
            <person name="Cloeckaert A."/>
            <person name="Zygmunt M.S."/>
        </authorList>
    </citation>
    <scope>NUCLEOTIDE SEQUENCE [LARGE SCALE GENOMIC DNA]</scope>
    <source>
        <strain evidence="6 8">LMG 18957</strain>
        <strain evidence="7 9">WS1830</strain>
    </source>
</reference>
<keyword evidence="8" id="KW-1185">Reference proteome</keyword>
<dbReference type="PANTHER" id="PTHR30332">
    <property type="entry name" value="PROBABLE GENERAL SECRETION PATHWAY PROTEIN D"/>
    <property type="match status" value="1"/>
</dbReference>
<evidence type="ECO:0000256" key="3">
    <source>
        <dbReference type="SAM" id="Phobius"/>
    </source>
</evidence>
<dbReference type="RefSeq" id="WP_151654084.1">
    <property type="nucleotide sequence ID" value="NZ_WBVX01000048.1"/>
</dbReference>
<evidence type="ECO:0000313" key="6">
    <source>
        <dbReference type="EMBL" id="KAB2661846.1"/>
    </source>
</evidence>
<feature type="domain" description="Type II/III secretion system secretin-like" evidence="4">
    <location>
        <begin position="253"/>
        <end position="414"/>
    </location>
</feature>
<dbReference type="AlphaFoldDB" id="A0A6L3YC50"/>
<dbReference type="Pfam" id="PF00263">
    <property type="entry name" value="Secretin"/>
    <property type="match status" value="1"/>
</dbReference>
<evidence type="ECO:0000313" key="7">
    <source>
        <dbReference type="EMBL" id="KAB2676335.1"/>
    </source>
</evidence>
<dbReference type="InterPro" id="IPR004846">
    <property type="entry name" value="T2SS/T3SS_dom"/>
</dbReference>
<evidence type="ECO:0000259" key="4">
    <source>
        <dbReference type="Pfam" id="PF00263"/>
    </source>
</evidence>
<dbReference type="Pfam" id="PF13629">
    <property type="entry name" value="T2SS-T3SS_pil_N"/>
    <property type="match status" value="1"/>
</dbReference>
<dbReference type="PRINTS" id="PR00811">
    <property type="entry name" value="BCTERIALGSPD"/>
</dbReference>
<evidence type="ECO:0000256" key="2">
    <source>
        <dbReference type="SAM" id="MobiDB-lite"/>
    </source>
</evidence>
<dbReference type="InterPro" id="IPR032789">
    <property type="entry name" value="T2SS-T3SS_pil_N"/>
</dbReference>
<feature type="transmembrane region" description="Helical" evidence="3">
    <location>
        <begin position="14"/>
        <end position="36"/>
    </location>
</feature>
<dbReference type="EMBL" id="WBVX01000048">
    <property type="protein sequence ID" value="KAB2676335.1"/>
    <property type="molecule type" value="Genomic_DNA"/>
</dbReference>
<keyword evidence="3" id="KW-1133">Transmembrane helix</keyword>
<dbReference type="InterPro" id="IPR050810">
    <property type="entry name" value="Bact_Secretion_Sys_Channel"/>
</dbReference>
<evidence type="ECO:0000313" key="9">
    <source>
        <dbReference type="Proteomes" id="UP000481643"/>
    </source>
</evidence>